<proteinExistence type="predicted"/>
<gene>
    <name evidence="1" type="ORF">KQI88_11550</name>
</gene>
<evidence type="ECO:0000313" key="1">
    <source>
        <dbReference type="EMBL" id="MBU5677045.1"/>
    </source>
</evidence>
<name>A0ABS6G3I3_9FIRM</name>
<accession>A0ABS6G3I3</accession>
<organism evidence="1 2">
    <name type="scientific">Alkaliphilus flagellatus</name>
    <dbReference type="NCBI Taxonomy" id="2841507"/>
    <lineage>
        <taxon>Bacteria</taxon>
        <taxon>Bacillati</taxon>
        <taxon>Bacillota</taxon>
        <taxon>Clostridia</taxon>
        <taxon>Peptostreptococcales</taxon>
        <taxon>Natronincolaceae</taxon>
        <taxon>Alkaliphilus</taxon>
    </lineage>
</organism>
<dbReference type="RefSeq" id="WP_216417457.1">
    <property type="nucleotide sequence ID" value="NZ_JAHLQK010000004.1"/>
</dbReference>
<protein>
    <submittedName>
        <fullName evidence="1">Uncharacterized protein</fullName>
    </submittedName>
</protein>
<sequence>MSIRKSQWTNVNGHRVEASSRTFRYDGRHFNREFKPKPGQLENIYDHGKETIVELHSK</sequence>
<keyword evidence="2" id="KW-1185">Reference proteome</keyword>
<reference evidence="1 2" key="1">
    <citation type="submission" date="2021-06" db="EMBL/GenBank/DDBJ databases">
        <authorList>
            <person name="Sun Q."/>
            <person name="Li D."/>
        </authorList>
    </citation>
    <scope>NUCLEOTIDE SEQUENCE [LARGE SCALE GENOMIC DNA]</scope>
    <source>
        <strain evidence="1 2">MSJ-5</strain>
    </source>
</reference>
<dbReference type="EMBL" id="JAHLQK010000004">
    <property type="protein sequence ID" value="MBU5677045.1"/>
    <property type="molecule type" value="Genomic_DNA"/>
</dbReference>
<comment type="caution">
    <text evidence="1">The sequence shown here is derived from an EMBL/GenBank/DDBJ whole genome shotgun (WGS) entry which is preliminary data.</text>
</comment>
<dbReference type="Proteomes" id="UP000779508">
    <property type="component" value="Unassembled WGS sequence"/>
</dbReference>
<evidence type="ECO:0000313" key="2">
    <source>
        <dbReference type="Proteomes" id="UP000779508"/>
    </source>
</evidence>